<evidence type="ECO:0000313" key="10">
    <source>
        <dbReference type="Proteomes" id="UP000236319"/>
    </source>
</evidence>
<feature type="binding site" evidence="7">
    <location>
        <begin position="234"/>
        <end position="237"/>
    </location>
    <ligand>
        <name>GTP</name>
        <dbReference type="ChEBI" id="CHEBI:37565"/>
    </ligand>
</feature>
<dbReference type="InterPro" id="IPR009000">
    <property type="entry name" value="Transl_B-barrel_sf"/>
</dbReference>
<feature type="binding site" evidence="7">
    <location>
        <begin position="180"/>
        <end position="184"/>
    </location>
    <ligand>
        <name>GTP</name>
        <dbReference type="ChEBI" id="CHEBI:37565"/>
    </ligand>
</feature>
<proteinExistence type="inferred from homology"/>
<dbReference type="SMART" id="SM00838">
    <property type="entry name" value="EFG_C"/>
    <property type="match status" value="1"/>
</dbReference>
<dbReference type="VEuPathDB" id="PiroplasmaDB:BOVATA_042260"/>
<dbReference type="Pfam" id="PF00009">
    <property type="entry name" value="GTP_EFTU"/>
    <property type="match status" value="1"/>
</dbReference>
<dbReference type="InterPro" id="IPR053905">
    <property type="entry name" value="EF-G-like_DII"/>
</dbReference>
<dbReference type="Pfam" id="PF00679">
    <property type="entry name" value="EFG_C"/>
    <property type="match status" value="1"/>
</dbReference>
<dbReference type="CDD" id="cd16262">
    <property type="entry name" value="EFG_III"/>
    <property type="match status" value="1"/>
</dbReference>
<comment type="subcellular location">
    <subcellularLocation>
        <location evidence="7">Mitochondrion</location>
    </subcellularLocation>
</comment>
<keyword evidence="2 7" id="KW-0547">Nucleotide-binding</keyword>
<evidence type="ECO:0000256" key="3">
    <source>
        <dbReference type="ARBA" id="ARBA00022768"/>
    </source>
</evidence>
<protein>
    <recommendedName>
        <fullName evidence="7">Elongation factor G, mitochondrial</fullName>
        <shortName evidence="7">EF-Gmt</shortName>
    </recommendedName>
    <alternativeName>
        <fullName evidence="7">Elongation factor G 1, mitochondrial</fullName>
        <shortName evidence="7">mEF-G 1</shortName>
    </alternativeName>
    <alternativeName>
        <fullName evidence="7">Elongation factor G1</fullName>
    </alternativeName>
</protein>
<dbReference type="PRINTS" id="PR00315">
    <property type="entry name" value="ELONGATNFCT"/>
</dbReference>
<dbReference type="FunFam" id="2.40.30.10:FF:000022">
    <property type="entry name" value="Elongation factor G, mitochondrial"/>
    <property type="match status" value="1"/>
</dbReference>
<reference evidence="9 10" key="1">
    <citation type="journal article" date="2017" name="BMC Genomics">
        <title>Whole-genome assembly of Babesia ovata and comparative genomics between closely related pathogens.</title>
        <authorList>
            <person name="Yamagishi J."/>
            <person name="Asada M."/>
            <person name="Hakimi H."/>
            <person name="Tanaka T.Q."/>
            <person name="Sugimoto C."/>
            <person name="Kawazu S."/>
        </authorList>
    </citation>
    <scope>NUCLEOTIDE SEQUENCE [LARGE SCALE GENOMIC DNA]</scope>
    <source>
        <strain evidence="9 10">Miyake</strain>
    </source>
</reference>
<dbReference type="FunFam" id="3.40.50.300:FF:000514">
    <property type="entry name" value="Ribosome-releasing factor 2, mitochondrial"/>
    <property type="match status" value="1"/>
</dbReference>
<dbReference type="GO" id="GO:0005759">
    <property type="term" value="C:mitochondrial matrix"/>
    <property type="evidence" value="ECO:0007669"/>
    <property type="project" value="UniProtKB-ARBA"/>
</dbReference>
<keyword evidence="5 7" id="KW-0496">Mitochondrion</keyword>
<dbReference type="InterPro" id="IPR035647">
    <property type="entry name" value="EFG_III/V"/>
</dbReference>
<dbReference type="SUPFAM" id="SSF50447">
    <property type="entry name" value="Translation proteins"/>
    <property type="match status" value="1"/>
</dbReference>
<comment type="pathway">
    <text evidence="7">Protein biosynthesis; polypeptide chain elongation.</text>
</comment>
<dbReference type="InterPro" id="IPR009022">
    <property type="entry name" value="EFG_III"/>
</dbReference>
<dbReference type="FunFam" id="3.30.230.10:FF:000003">
    <property type="entry name" value="Elongation factor G"/>
    <property type="match status" value="1"/>
</dbReference>
<dbReference type="InterPro" id="IPR014721">
    <property type="entry name" value="Ribsml_uS5_D2-typ_fold_subgr"/>
</dbReference>
<comment type="similarity">
    <text evidence="7">Belongs to the GTP-binding elongation factor family. EF-G/EF-2 subfamily.</text>
</comment>
<dbReference type="AlphaFoldDB" id="A0A2H6KIC1"/>
<dbReference type="Gene3D" id="3.30.70.240">
    <property type="match status" value="1"/>
</dbReference>
<dbReference type="SUPFAM" id="SSF54980">
    <property type="entry name" value="EF-G C-terminal domain-like"/>
    <property type="match status" value="2"/>
</dbReference>
<dbReference type="PANTHER" id="PTHR43636:SF2">
    <property type="entry name" value="ELONGATION FACTOR G, MITOCHONDRIAL"/>
    <property type="match status" value="1"/>
</dbReference>
<evidence type="ECO:0000256" key="5">
    <source>
        <dbReference type="ARBA" id="ARBA00023128"/>
    </source>
</evidence>
<dbReference type="GeneID" id="39876503"/>
<feature type="binding site" evidence="7">
    <location>
        <begin position="103"/>
        <end position="110"/>
    </location>
    <ligand>
        <name>GTP</name>
        <dbReference type="ChEBI" id="CHEBI:37565"/>
    </ligand>
</feature>
<keyword evidence="6 7" id="KW-0342">GTP-binding</keyword>
<evidence type="ECO:0000256" key="2">
    <source>
        <dbReference type="ARBA" id="ARBA00022741"/>
    </source>
</evidence>
<dbReference type="OrthoDB" id="198619at2759"/>
<name>A0A2H6KIC1_9APIC</name>
<accession>A0A2H6KIC1</accession>
<sequence length="793" mass="88177">MATLHILTSRLFGKAVPSELLGMSVALEPGHLYTRRFSSLLAIKSTPSDRVTTKHGSDATCEVRKFADSSFFLQARCGVWRRCFNTGDGNYNIDRIRNIGISAHIDSGKTTLTERILFYSGRIAAIHEVRGNDGVGAKMDSMDLERERGITIQSAVTNFRWSVEEAAGDSAVDYMVNIIDTPGHVDFTIEVERALRVLDGAILLCCAVAGVQSQTLTVNMQMDRYKIPRIVFLNKMDRDGADPERVIGLIRQKLNIDLLELQVPIGLANRFEGVVDVIDECAYHFEGPNGQHVVKKEVPDGYAEVLRSKKMALLEKLADLDDEFAGEYLDNTYTTQSMRDAIRRCCLSHKAYPLLMGSAKGNKGAQLALNAVCHYLPSPADIEQCGYLNDEKTDALDGSHKQPLVAYAFKIQDSPMGQLTFLRIYQGTMRRGQQLYLVEEGKKHSTKKLFKMHASDTEDVPEACSGEIVAISGLKCNSGVTFTDGRLQLTMAPIFVPEPVVSLALKKVDTRDMARLSKALNRFKREDPTFKITVDEESKETVLSGMGELHLGIYVERMKREYGLSVETGPPIVNYRETVTRRVDFSYTHKRQSGGAGQYGKIIGYMEPIGEEANRHLHVEFVNKLVGNDIPPNYVPSIENGFRECCKKGLLSGRQVVNTRIVVTDGQSHEVDSSDIAFRLAAKGAFEESYLDSSPIILEPIMQVEVVTPHEFQASVLSTITKRKGLVTDTSAYGSNVILQAEVALRNMFGYITDLRAATKGQGEFSMEFKLYQPMNAADQEACSKEYQESLKK</sequence>
<dbReference type="InterPro" id="IPR031157">
    <property type="entry name" value="G_TR_CS"/>
</dbReference>
<dbReference type="InterPro" id="IPR004540">
    <property type="entry name" value="Transl_elong_EFG/EF2"/>
</dbReference>
<gene>
    <name evidence="9" type="ORF">BOVATA_042260</name>
</gene>
<dbReference type="PROSITE" id="PS51722">
    <property type="entry name" value="G_TR_2"/>
    <property type="match status" value="1"/>
</dbReference>
<evidence type="ECO:0000256" key="4">
    <source>
        <dbReference type="ARBA" id="ARBA00022917"/>
    </source>
</evidence>
<dbReference type="SUPFAM" id="SSF54211">
    <property type="entry name" value="Ribosomal protein S5 domain 2-like"/>
    <property type="match status" value="1"/>
</dbReference>
<dbReference type="InterPro" id="IPR000640">
    <property type="entry name" value="EFG_V-like"/>
</dbReference>
<dbReference type="InterPro" id="IPR020568">
    <property type="entry name" value="Ribosomal_Su5_D2-typ_SF"/>
</dbReference>
<dbReference type="Gene3D" id="2.40.30.10">
    <property type="entry name" value="Translation factors"/>
    <property type="match status" value="1"/>
</dbReference>
<comment type="caution">
    <text evidence="9">The sequence shown here is derived from an EMBL/GenBank/DDBJ whole genome shotgun (WGS) entry which is preliminary data.</text>
</comment>
<dbReference type="NCBIfam" id="TIGR00231">
    <property type="entry name" value="small_GTP"/>
    <property type="match status" value="1"/>
</dbReference>
<dbReference type="CDD" id="cd01434">
    <property type="entry name" value="EFG_mtEFG1_IV"/>
    <property type="match status" value="1"/>
</dbReference>
<comment type="function">
    <text evidence="7">Mitochondrial GTPase that catalyzes the GTP-dependent ribosomal translocation step during translation elongation. During this step, the ribosome changes from the pre-translocational (PRE) to the post-translocational (POST) state as the newly formed A-site-bound peptidyl-tRNA and P-site-bound deacylated tRNA move to the P and E sites, respectively. Catalyzes the coordinated movement of the two tRNA molecules, the mRNA and conformational changes in the ribosome.</text>
</comment>
<evidence type="ECO:0000256" key="1">
    <source>
        <dbReference type="ARBA" id="ARBA00005870"/>
    </source>
</evidence>
<keyword evidence="10" id="KW-1185">Reference proteome</keyword>
<keyword evidence="4 7" id="KW-0648">Protein biosynthesis</keyword>
<dbReference type="InterPro" id="IPR041095">
    <property type="entry name" value="EFG_II"/>
</dbReference>
<dbReference type="GO" id="GO:0005525">
    <property type="term" value="F:GTP binding"/>
    <property type="evidence" value="ECO:0007669"/>
    <property type="project" value="UniProtKB-UniRule"/>
</dbReference>
<dbReference type="FunFam" id="3.30.70.870:FF:000001">
    <property type="entry name" value="Elongation factor G"/>
    <property type="match status" value="1"/>
</dbReference>
<dbReference type="UniPathway" id="UPA00345"/>
<dbReference type="InterPro" id="IPR005225">
    <property type="entry name" value="Small_GTP-bd"/>
</dbReference>
<dbReference type="InterPro" id="IPR047872">
    <property type="entry name" value="EFG_IV"/>
</dbReference>
<dbReference type="Proteomes" id="UP000236319">
    <property type="component" value="Unassembled WGS sequence"/>
</dbReference>
<dbReference type="GO" id="GO:0070125">
    <property type="term" value="P:mitochondrial translational elongation"/>
    <property type="evidence" value="ECO:0007669"/>
    <property type="project" value="UniProtKB-UniRule"/>
</dbReference>
<evidence type="ECO:0000313" key="9">
    <source>
        <dbReference type="EMBL" id="GBE62733.1"/>
    </source>
</evidence>
<dbReference type="FunFam" id="3.30.70.240:FF:000001">
    <property type="entry name" value="Elongation factor G"/>
    <property type="match status" value="1"/>
</dbReference>
<dbReference type="Gene3D" id="3.30.230.10">
    <property type="match status" value="1"/>
</dbReference>
<dbReference type="PROSITE" id="PS00301">
    <property type="entry name" value="G_TR_1"/>
    <property type="match status" value="1"/>
</dbReference>
<dbReference type="Gene3D" id="3.30.70.870">
    <property type="entry name" value="Elongation Factor G (Translational Gtpase), domain 3"/>
    <property type="match status" value="1"/>
</dbReference>
<dbReference type="Pfam" id="PF03764">
    <property type="entry name" value="EFG_IV"/>
    <property type="match status" value="1"/>
</dbReference>
<evidence type="ECO:0000259" key="8">
    <source>
        <dbReference type="PROSITE" id="PS51722"/>
    </source>
</evidence>
<dbReference type="PANTHER" id="PTHR43636">
    <property type="entry name" value="ELONGATION FACTOR G, MITOCHONDRIAL"/>
    <property type="match status" value="1"/>
</dbReference>
<comment type="similarity">
    <text evidence="1">Belongs to the TRAFAC class translation factor GTPase superfamily. Classic translation factor GTPase family. EF-G/EF-2 subfamily.</text>
</comment>
<dbReference type="GO" id="GO:0003746">
    <property type="term" value="F:translation elongation factor activity"/>
    <property type="evidence" value="ECO:0007669"/>
    <property type="project" value="UniProtKB-UniRule"/>
</dbReference>
<dbReference type="RefSeq" id="XP_028868976.1">
    <property type="nucleotide sequence ID" value="XM_029013143.1"/>
</dbReference>
<dbReference type="InterPro" id="IPR005517">
    <property type="entry name" value="Transl_elong_EFG/EF2_IV"/>
</dbReference>
<organism evidence="9 10">
    <name type="scientific">Babesia ovata</name>
    <dbReference type="NCBI Taxonomy" id="189622"/>
    <lineage>
        <taxon>Eukaryota</taxon>
        <taxon>Sar</taxon>
        <taxon>Alveolata</taxon>
        <taxon>Apicomplexa</taxon>
        <taxon>Aconoidasida</taxon>
        <taxon>Piroplasmida</taxon>
        <taxon>Babesiidae</taxon>
        <taxon>Babesia</taxon>
    </lineage>
</organism>
<dbReference type="InterPro" id="IPR000795">
    <property type="entry name" value="T_Tr_GTP-bd_dom"/>
</dbReference>
<dbReference type="GO" id="GO:0003924">
    <property type="term" value="F:GTPase activity"/>
    <property type="evidence" value="ECO:0007669"/>
    <property type="project" value="UniProtKB-UniRule"/>
</dbReference>
<keyword evidence="3 7" id="KW-0251">Elongation factor</keyword>
<dbReference type="SUPFAM" id="SSF52540">
    <property type="entry name" value="P-loop containing nucleoside triphosphate hydrolases"/>
    <property type="match status" value="1"/>
</dbReference>
<dbReference type="InterPro" id="IPR027417">
    <property type="entry name" value="P-loop_NTPase"/>
</dbReference>
<evidence type="ECO:0000256" key="7">
    <source>
        <dbReference type="HAMAP-Rule" id="MF_03061"/>
    </source>
</evidence>
<dbReference type="HAMAP" id="MF_00054_B">
    <property type="entry name" value="EF_G_EF_2_B"/>
    <property type="match status" value="1"/>
</dbReference>
<dbReference type="SMART" id="SM00889">
    <property type="entry name" value="EFG_IV"/>
    <property type="match status" value="1"/>
</dbReference>
<dbReference type="Pfam" id="PF22042">
    <property type="entry name" value="EF-G_D2"/>
    <property type="match status" value="1"/>
</dbReference>
<dbReference type="CDD" id="cd01886">
    <property type="entry name" value="EF-G"/>
    <property type="match status" value="1"/>
</dbReference>
<feature type="domain" description="Tr-type G" evidence="8">
    <location>
        <begin position="94"/>
        <end position="380"/>
    </location>
</feature>
<dbReference type="Gene3D" id="3.40.50.300">
    <property type="entry name" value="P-loop containing nucleotide triphosphate hydrolases"/>
    <property type="match status" value="1"/>
</dbReference>
<evidence type="ECO:0000256" key="6">
    <source>
        <dbReference type="ARBA" id="ARBA00023134"/>
    </source>
</evidence>
<dbReference type="Pfam" id="PF14492">
    <property type="entry name" value="EFG_III"/>
    <property type="match status" value="1"/>
</dbReference>
<dbReference type="EMBL" id="BDSA01000006">
    <property type="protein sequence ID" value="GBE62733.1"/>
    <property type="molecule type" value="Genomic_DNA"/>
</dbReference>
<dbReference type="NCBIfam" id="TIGR00484">
    <property type="entry name" value="EF-G"/>
    <property type="match status" value="1"/>
</dbReference>